<protein>
    <submittedName>
        <fullName evidence="1">Uncharacterized protein</fullName>
    </submittedName>
</protein>
<dbReference type="EMBL" id="MLJW01005170">
    <property type="protein sequence ID" value="OIQ68680.1"/>
    <property type="molecule type" value="Genomic_DNA"/>
</dbReference>
<reference evidence="1" key="1">
    <citation type="submission" date="2016-10" db="EMBL/GenBank/DDBJ databases">
        <title>Sequence of Gallionella enrichment culture.</title>
        <authorList>
            <person name="Poehlein A."/>
            <person name="Muehling M."/>
            <person name="Daniel R."/>
        </authorList>
    </citation>
    <scope>NUCLEOTIDE SEQUENCE</scope>
</reference>
<gene>
    <name evidence="1" type="ORF">GALL_497260</name>
</gene>
<organism evidence="1">
    <name type="scientific">mine drainage metagenome</name>
    <dbReference type="NCBI Taxonomy" id="410659"/>
    <lineage>
        <taxon>unclassified sequences</taxon>
        <taxon>metagenomes</taxon>
        <taxon>ecological metagenomes</taxon>
    </lineage>
</organism>
<comment type="caution">
    <text evidence="1">The sequence shown here is derived from an EMBL/GenBank/DDBJ whole genome shotgun (WGS) entry which is preliminary data.</text>
</comment>
<evidence type="ECO:0000313" key="1">
    <source>
        <dbReference type="EMBL" id="OIQ68680.1"/>
    </source>
</evidence>
<accession>A0A1J5PD49</accession>
<proteinExistence type="predicted"/>
<name>A0A1J5PD49_9ZZZZ</name>
<sequence length="311" mass="34289">MLAHRGADLGAEAIDQVEHALRHAGFMQDFGEDQCRRRREFRGLEDHGAAGGERGRDLAGDLVQRPVPRRDHADDADGLAHHHGRTDRFFEVIVLQHLQRGHDVAEAGAGLHLLRHRQRRAHFVGNRGANVLHAGLVDFDDLRQQRDTLLAAGLRIGLEGAFGRGDGLVNIGLGAERNLIHRLFGRRIDNRSGFFDDGIDPGAIDVELHAVDHRKPLDFTGNEGGTGRSASILARKPAKMNPPYTGCRIAADATCKVRGVREVRRAIVLLTLPLQGMVRYHTAIFRCRTGAPAVRLSAASMMALASMPWWR</sequence>
<dbReference type="AlphaFoldDB" id="A0A1J5PD49"/>